<keyword evidence="2" id="KW-0479">Metal-binding</keyword>
<proteinExistence type="predicted"/>
<evidence type="ECO:0000259" key="4">
    <source>
        <dbReference type="Pfam" id="PF13359"/>
    </source>
</evidence>
<evidence type="ECO:0000313" key="6">
    <source>
        <dbReference type="WBParaSite" id="nRc.2.0.1.t35447-RA"/>
    </source>
</evidence>
<dbReference type="WBParaSite" id="nRc.2.0.1.t35447-RA">
    <property type="protein sequence ID" value="nRc.2.0.1.t35447-RA"/>
    <property type="gene ID" value="nRc.2.0.1.g35447"/>
</dbReference>
<accession>A0A915K9S8</accession>
<feature type="domain" description="DDE Tnp4" evidence="4">
    <location>
        <begin position="12"/>
        <end position="61"/>
    </location>
</feature>
<protein>
    <submittedName>
        <fullName evidence="6">DDE Tnp4 domain-containing protein</fullName>
    </submittedName>
</protein>
<organism evidence="5 6">
    <name type="scientific">Romanomermis culicivorax</name>
    <name type="common">Nematode worm</name>
    <dbReference type="NCBI Taxonomy" id="13658"/>
    <lineage>
        <taxon>Eukaryota</taxon>
        <taxon>Metazoa</taxon>
        <taxon>Ecdysozoa</taxon>
        <taxon>Nematoda</taxon>
        <taxon>Enoplea</taxon>
        <taxon>Dorylaimia</taxon>
        <taxon>Mermithida</taxon>
        <taxon>Mermithoidea</taxon>
        <taxon>Mermithidae</taxon>
        <taxon>Romanomermis</taxon>
    </lineage>
</organism>
<feature type="compositionally biased region" description="Acidic residues" evidence="3">
    <location>
        <begin position="71"/>
        <end position="94"/>
    </location>
</feature>
<evidence type="ECO:0000256" key="3">
    <source>
        <dbReference type="SAM" id="MobiDB-lite"/>
    </source>
</evidence>
<keyword evidence="5" id="KW-1185">Reference proteome</keyword>
<dbReference type="Pfam" id="PF13359">
    <property type="entry name" value="DDE_Tnp_4"/>
    <property type="match status" value="1"/>
</dbReference>
<dbReference type="AlphaFoldDB" id="A0A915K9S8"/>
<dbReference type="Proteomes" id="UP000887565">
    <property type="component" value="Unplaced"/>
</dbReference>
<dbReference type="GO" id="GO:0046872">
    <property type="term" value="F:metal ion binding"/>
    <property type="evidence" value="ECO:0007669"/>
    <property type="project" value="UniProtKB-KW"/>
</dbReference>
<dbReference type="InterPro" id="IPR027806">
    <property type="entry name" value="HARBI1_dom"/>
</dbReference>
<evidence type="ECO:0000313" key="5">
    <source>
        <dbReference type="Proteomes" id="UP000887565"/>
    </source>
</evidence>
<sequence>MQPSAPDDLSDFFRAHARTRRIIECAFGVLKNRWQCLKERLRVKEVIFASNVIKCCFALHNFILDTAENSEDDFEETDIEFPENDENNENDESPTDSGRQRLNFMITNLNMSNIIVLTHHNSQIKFAICVIKWKMIPF</sequence>
<feature type="region of interest" description="Disordered" evidence="3">
    <location>
        <begin position="71"/>
        <end position="98"/>
    </location>
</feature>
<name>A0A915K9S8_ROMCU</name>
<reference evidence="6" key="1">
    <citation type="submission" date="2022-11" db="UniProtKB">
        <authorList>
            <consortium name="WormBaseParasite"/>
        </authorList>
    </citation>
    <scope>IDENTIFICATION</scope>
</reference>
<evidence type="ECO:0000256" key="2">
    <source>
        <dbReference type="ARBA" id="ARBA00022723"/>
    </source>
</evidence>
<evidence type="ECO:0000256" key="1">
    <source>
        <dbReference type="ARBA" id="ARBA00001968"/>
    </source>
</evidence>
<comment type="cofactor">
    <cofactor evidence="1">
        <name>a divalent metal cation</name>
        <dbReference type="ChEBI" id="CHEBI:60240"/>
    </cofactor>
</comment>